<proteinExistence type="predicted"/>
<dbReference type="EMBL" id="KN847497">
    <property type="protein sequence ID" value="KIW13133.1"/>
    <property type="molecule type" value="Genomic_DNA"/>
</dbReference>
<gene>
    <name evidence="1" type="ORF">PV08_08320</name>
</gene>
<accession>A0A0D2B2J2</accession>
<dbReference type="HOGENOM" id="CLU_013539_1_0_1"/>
<organism evidence="1 2">
    <name type="scientific">Exophiala spinifera</name>
    <dbReference type="NCBI Taxonomy" id="91928"/>
    <lineage>
        <taxon>Eukaryota</taxon>
        <taxon>Fungi</taxon>
        <taxon>Dikarya</taxon>
        <taxon>Ascomycota</taxon>
        <taxon>Pezizomycotina</taxon>
        <taxon>Eurotiomycetes</taxon>
        <taxon>Chaetothyriomycetidae</taxon>
        <taxon>Chaetothyriales</taxon>
        <taxon>Herpotrichiellaceae</taxon>
        <taxon>Exophiala</taxon>
    </lineage>
</organism>
<dbReference type="STRING" id="91928.A0A0D2B2J2"/>
<dbReference type="VEuPathDB" id="FungiDB:PV08_08320"/>
<dbReference type="OrthoDB" id="3344043at2759"/>
<protein>
    <submittedName>
        <fullName evidence="1">Uncharacterized protein</fullName>
    </submittedName>
</protein>
<dbReference type="AlphaFoldDB" id="A0A0D2B2J2"/>
<keyword evidence="2" id="KW-1185">Reference proteome</keyword>
<evidence type="ECO:0000313" key="1">
    <source>
        <dbReference type="EMBL" id="KIW13133.1"/>
    </source>
</evidence>
<evidence type="ECO:0000313" key="2">
    <source>
        <dbReference type="Proteomes" id="UP000053328"/>
    </source>
</evidence>
<name>A0A0D2B2J2_9EURO</name>
<reference evidence="1 2" key="1">
    <citation type="submission" date="2015-01" db="EMBL/GenBank/DDBJ databases">
        <title>The Genome Sequence of Exophiala spinifera CBS89968.</title>
        <authorList>
            <consortium name="The Broad Institute Genomics Platform"/>
            <person name="Cuomo C."/>
            <person name="de Hoog S."/>
            <person name="Gorbushina A."/>
            <person name="Stielow B."/>
            <person name="Teixiera M."/>
            <person name="Abouelleil A."/>
            <person name="Chapman S.B."/>
            <person name="Priest M."/>
            <person name="Young S.K."/>
            <person name="Wortman J."/>
            <person name="Nusbaum C."/>
            <person name="Birren B."/>
        </authorList>
    </citation>
    <scope>NUCLEOTIDE SEQUENCE [LARGE SCALE GENOMIC DNA]</scope>
    <source>
        <strain evidence="1 2">CBS 89968</strain>
    </source>
</reference>
<sequence>MSSYQCTLYDASAPLLSQTFRPSAASFPQSGSISWVNLIDSGVRGAISVLSRYSAGGVDQYTVVVGQLLCAHFRLNSRAMVRLKDAIMNLKAVTTIGNMLHFGFGVDSIVRNLAATVEGGTLVALCAAATETFHSDQAANILWELVRSFDPPERRTPSPMQWKALLTACAGTLSETSFPRLVEHFMQLHSESNRLNLGRPTRDTSPELRGVSSPDSVAEALLAIGKVSTGDLVCVSVFGGPDAGWLAAVAQWIFDLRVAIFDVDGAQVHATSMHQHAQVQIHFTEPSSDPDTTTLSVSGQVCRLRDITELFHFDDNEFGTALVCSRVPWANALALTFGADFKRLMDLPRAVASALSAAGRIFAGVAKSHKPVVLDERRHCKTYYEDVVGRGFSRFATSLFPELAALTNLINDITINSLKEALDQYESSWALIKRGCECDICKLGAEEGMFEEKFCLVLLLETIIFIAHCMSGVSAPENLLPMRSGIEAQYRRQLKLHVSEKLQPRISTYGAAGAILEFSPGECEEWNIEESVAIPKLIHTIRLYTGRDIRSSDHEQVAISVAGIVVFLNSLVEGCLPIDPESAGRCTVMPGHVEMYGRLYHSLEDLSDFDLHGMDYRRRRRGGQPFDPLIDAAGVTELTNNFDSVTMIAQERPNAVKVGLSVHERHADPSVARSVILGPASLNERVLEATGIVECDGRSCERKYTVSSLLAGDECVKLIDGVGDCKVWLFCGNDLSRLVALTRMSDIQPMFYSIMQFGECLDCCVKAAQLSQYENAIIIARTRRMLGKRIRAEADEAKIGASGK</sequence>
<dbReference type="Proteomes" id="UP000053328">
    <property type="component" value="Unassembled WGS sequence"/>
</dbReference>
<dbReference type="GeneID" id="27335403"/>
<dbReference type="RefSeq" id="XP_016233349.1">
    <property type="nucleotide sequence ID" value="XM_016382646.1"/>
</dbReference>